<dbReference type="Proteomes" id="UP000018922">
    <property type="component" value="Chromosome I"/>
</dbReference>
<dbReference type="STRING" id="1430440.MGMSRv2__3507"/>
<name>V6F5R1_MAGGM</name>
<sequence length="401" mass="45782">MFLALFLDLRAAKVPVSLREYLTLLEAVAKGAAGFSVEDFYYLSRALLVKDERNLDKFDRVFAKVFDGVVSEAGSIEEFLAEIPEEWLRALAEKLLSPEEMAEIQALGGFDKLMETLRQRLAEQNEEHHGGSKWIGTGGTSPFGAYGYNPAGIRIGQKTNRHNRAVKVWDRRDFKNLDDSLELGTRNFRMALRRLRKFAREGAATELDLDATITGTARAGGMLDVHMRPERHNKIKVLLLLDVGGSMDSHIQTCEELFSAARSEFKHLEHYYFHNCPYGHLWRDNSRRWDDRISTWDVLHTYPPDWKLVIVGDASMSPWEITTPGAAVEEWNDEAGETWMRRLLAQWPSAAWLNPSPPRHWQWTESINMLNQTMAGRMYSLTLEGLDLAMRELNRGAAALK</sequence>
<dbReference type="InterPro" id="IPR008912">
    <property type="entry name" value="Uncharacterised_CoxE"/>
</dbReference>
<organism evidence="1 2">
    <name type="scientific">Magnetospirillum gryphiswaldense (strain DSM 6361 / JCM 21280 / NBRC 15271 / MSR-1)</name>
    <dbReference type="NCBI Taxonomy" id="431944"/>
    <lineage>
        <taxon>Bacteria</taxon>
        <taxon>Pseudomonadati</taxon>
        <taxon>Pseudomonadota</taxon>
        <taxon>Alphaproteobacteria</taxon>
        <taxon>Rhodospirillales</taxon>
        <taxon>Rhodospirillaceae</taxon>
        <taxon>Magnetospirillum</taxon>
    </lineage>
</organism>
<evidence type="ECO:0000313" key="2">
    <source>
        <dbReference type="Proteomes" id="UP000018922"/>
    </source>
</evidence>
<reference evidence="1 2" key="1">
    <citation type="journal article" date="2014" name="Genome Announc.">
        <title>Complete genome sequence of Magnetospirillum gryphiswaldense MSR-1.</title>
        <authorList>
            <person name="Wang X."/>
            <person name="Wang Q."/>
            <person name="Zhang W."/>
            <person name="Wang Y."/>
            <person name="Li L."/>
            <person name="Wen T."/>
            <person name="Zhang T."/>
            <person name="Zhang Y."/>
            <person name="Xu J."/>
            <person name="Hu J."/>
            <person name="Li S."/>
            <person name="Liu L."/>
            <person name="Liu J."/>
            <person name="Jiang W."/>
            <person name="Tian J."/>
            <person name="Li Y."/>
            <person name="Schuler D."/>
            <person name="Wang L."/>
            <person name="Li J."/>
        </authorList>
    </citation>
    <scope>NUCLEOTIDE SEQUENCE [LARGE SCALE GENOMIC DNA]</scope>
    <source>
        <strain evidence="2">DSM 6361 / JCM 21280 / NBRC 15271 / MSR-1</strain>
    </source>
</reference>
<dbReference type="HOGENOM" id="CLU_059555_0_0_5"/>
<evidence type="ECO:0008006" key="3">
    <source>
        <dbReference type="Google" id="ProtNLM"/>
    </source>
</evidence>
<dbReference type="PANTHER" id="PTHR39338">
    <property type="entry name" value="BLL5662 PROTEIN-RELATED"/>
    <property type="match status" value="1"/>
</dbReference>
<dbReference type="PANTHER" id="PTHR39338:SF7">
    <property type="entry name" value="BLL6692 PROTEIN"/>
    <property type="match status" value="1"/>
</dbReference>
<gene>
    <name evidence="1" type="ordered locus">MGMSRv2__3507</name>
</gene>
<proteinExistence type="predicted"/>
<protein>
    <recommendedName>
        <fullName evidence="3">VWA domain-containing protein</fullName>
    </recommendedName>
</protein>
<dbReference type="EMBL" id="HG794546">
    <property type="protein sequence ID" value="CDL00722.1"/>
    <property type="molecule type" value="Genomic_DNA"/>
</dbReference>
<accession>V6F5R1</accession>
<evidence type="ECO:0000313" key="1">
    <source>
        <dbReference type="EMBL" id="CDL00722.1"/>
    </source>
</evidence>
<dbReference type="Pfam" id="PF05762">
    <property type="entry name" value="VWA_CoxE"/>
    <property type="match status" value="1"/>
</dbReference>
<keyword evidence="2" id="KW-1185">Reference proteome</keyword>
<dbReference type="eggNOG" id="COG3825">
    <property type="taxonomic scope" value="Bacteria"/>
</dbReference>
<dbReference type="KEGG" id="mgy:MGMSRv2__3507"/>
<dbReference type="AlphaFoldDB" id="V6F5R1"/>